<evidence type="ECO:0000313" key="3">
    <source>
        <dbReference type="EMBL" id="CAB4721033.1"/>
    </source>
</evidence>
<evidence type="ECO:0000313" key="4">
    <source>
        <dbReference type="EMBL" id="CAB4817338.1"/>
    </source>
</evidence>
<dbReference type="EMBL" id="CAEZYO010000002">
    <property type="protein sequence ID" value="CAB4721033.1"/>
    <property type="molecule type" value="Genomic_DNA"/>
</dbReference>
<name>A0A6J5YRJ7_9ZZZZ</name>
<gene>
    <name evidence="3" type="ORF">UFOPK2731_00126</name>
    <name evidence="4" type="ORF">UFOPK3161_00313</name>
    <name evidence="2" type="ORF">UFOPK3962_00228</name>
    <name evidence="5" type="ORF">UFOPK4427_00214</name>
</gene>
<dbReference type="EMBL" id="CAFBRY010000003">
    <property type="protein sequence ID" value="CAB5136530.1"/>
    <property type="molecule type" value="Genomic_DNA"/>
</dbReference>
<evidence type="ECO:0000313" key="5">
    <source>
        <dbReference type="EMBL" id="CAB5136530.1"/>
    </source>
</evidence>
<keyword evidence="1" id="KW-0812">Transmembrane</keyword>
<sequence length="54" mass="6178">MTGWISDFMNHPATYLKSGWLQISVSNLIVIILMLTIFALAVFVPFPKDKEDHK</sequence>
<proteinExistence type="predicted"/>
<feature type="transmembrane region" description="Helical" evidence="1">
    <location>
        <begin position="20"/>
        <end position="44"/>
    </location>
</feature>
<organism evidence="2">
    <name type="scientific">freshwater metagenome</name>
    <dbReference type="NCBI Taxonomy" id="449393"/>
    <lineage>
        <taxon>unclassified sequences</taxon>
        <taxon>metagenomes</taxon>
        <taxon>ecological metagenomes</taxon>
    </lineage>
</organism>
<keyword evidence="1" id="KW-1133">Transmembrane helix</keyword>
<protein>
    <submittedName>
        <fullName evidence="2">Unannotated protein</fullName>
    </submittedName>
</protein>
<evidence type="ECO:0000256" key="1">
    <source>
        <dbReference type="SAM" id="Phobius"/>
    </source>
</evidence>
<keyword evidence="1" id="KW-0472">Membrane</keyword>
<dbReference type="EMBL" id="CAFABC010000004">
    <property type="protein sequence ID" value="CAB4817338.1"/>
    <property type="molecule type" value="Genomic_DNA"/>
</dbReference>
<dbReference type="AlphaFoldDB" id="A0A6J5YRJ7"/>
<dbReference type="EMBL" id="CAESAH010000003">
    <property type="protein sequence ID" value="CAB4331517.1"/>
    <property type="molecule type" value="Genomic_DNA"/>
</dbReference>
<accession>A0A6J5YRJ7</accession>
<reference evidence="2" key="1">
    <citation type="submission" date="2020-05" db="EMBL/GenBank/DDBJ databases">
        <authorList>
            <person name="Chiriac C."/>
            <person name="Salcher M."/>
            <person name="Ghai R."/>
            <person name="Kavagutti S V."/>
        </authorList>
    </citation>
    <scope>NUCLEOTIDE SEQUENCE</scope>
</reference>
<evidence type="ECO:0000313" key="2">
    <source>
        <dbReference type="EMBL" id="CAB4331517.1"/>
    </source>
</evidence>